<reference evidence="1" key="1">
    <citation type="journal article" date="2014" name="Front. Microbiol.">
        <title>High frequency of phylogenetically diverse reductive dehalogenase-homologous genes in deep subseafloor sedimentary metagenomes.</title>
        <authorList>
            <person name="Kawai M."/>
            <person name="Futagami T."/>
            <person name="Toyoda A."/>
            <person name="Takaki Y."/>
            <person name="Nishi S."/>
            <person name="Hori S."/>
            <person name="Arai W."/>
            <person name="Tsubouchi T."/>
            <person name="Morono Y."/>
            <person name="Uchiyama I."/>
            <person name="Ito T."/>
            <person name="Fujiyama A."/>
            <person name="Inagaki F."/>
            <person name="Takami H."/>
        </authorList>
    </citation>
    <scope>NUCLEOTIDE SEQUENCE</scope>
    <source>
        <strain evidence="1">Expedition CK06-06</strain>
    </source>
</reference>
<sequence>MDHDIDGVISMLVASCRATTDLYQTWREFTDALDKKGVRIPTCAIEADMVDTRTYSDALVKERLTAFMEVVDEAKRQRQKG</sequence>
<organism evidence="1">
    <name type="scientific">marine sediment metagenome</name>
    <dbReference type="NCBI Taxonomy" id="412755"/>
    <lineage>
        <taxon>unclassified sequences</taxon>
        <taxon>metagenomes</taxon>
        <taxon>ecological metagenomes</taxon>
    </lineage>
</organism>
<dbReference type="AlphaFoldDB" id="X0V5L2"/>
<gene>
    <name evidence="1" type="ORF">S01H1_21579</name>
</gene>
<name>X0V5L2_9ZZZZ</name>
<dbReference type="Pfam" id="PF06050">
    <property type="entry name" value="HGD-D"/>
    <property type="match status" value="1"/>
</dbReference>
<dbReference type="EMBL" id="BARS01011991">
    <property type="protein sequence ID" value="GAF95935.1"/>
    <property type="molecule type" value="Genomic_DNA"/>
</dbReference>
<accession>X0V5L2</accession>
<comment type="caution">
    <text evidence="1">The sequence shown here is derived from an EMBL/GenBank/DDBJ whole genome shotgun (WGS) entry which is preliminary data.</text>
</comment>
<protein>
    <submittedName>
        <fullName evidence="1">Uncharacterized protein</fullName>
    </submittedName>
</protein>
<dbReference type="InterPro" id="IPR010327">
    <property type="entry name" value="FldB/FldC_alpha/beta"/>
</dbReference>
<dbReference type="Gene3D" id="3.40.50.11900">
    <property type="match status" value="1"/>
</dbReference>
<proteinExistence type="predicted"/>
<evidence type="ECO:0000313" key="1">
    <source>
        <dbReference type="EMBL" id="GAF95935.1"/>
    </source>
</evidence>